<reference evidence="4 6" key="2">
    <citation type="submission" date="2017-11" db="EMBL/GenBank/DDBJ databases">
        <title>Genome sequencing of Prevotella intermedia KCOM 2833.</title>
        <authorList>
            <person name="Kook J.-K."/>
            <person name="Park S.-N."/>
            <person name="Lim Y.K."/>
        </authorList>
    </citation>
    <scope>NUCLEOTIDE SEQUENCE [LARGE SCALE GENOMIC DNA]</scope>
    <source>
        <strain evidence="4 6">KCOM 2833</strain>
    </source>
</reference>
<reference evidence="3 5" key="1">
    <citation type="submission" date="2017-09" db="EMBL/GenBank/DDBJ databases">
        <title>Phase variable restriction modification systems are present in the genome sequences of periodontal pathogens Prevotella intermedia, Tannerella forsythia and Porphyromonas gingivalis.</title>
        <authorList>
            <person name="Haigh R.D."/>
            <person name="Crawford L."/>
            <person name="Ralph J."/>
            <person name="Wanford J."/>
            <person name="Vartoukian S.R."/>
            <person name="Hijazib K."/>
            <person name="Wade W."/>
            <person name="Oggioni M.R."/>
        </authorList>
    </citation>
    <scope>NUCLEOTIDE SEQUENCE [LARGE SCALE GENOMIC DNA]</scope>
    <source>
        <strain evidence="3 5">WW2834</strain>
    </source>
</reference>
<dbReference type="SMART" id="SM00843">
    <property type="entry name" value="Ftsk_gamma"/>
    <property type="match status" value="1"/>
</dbReference>
<keyword evidence="1" id="KW-0472">Membrane</keyword>
<evidence type="ECO:0000313" key="4">
    <source>
        <dbReference type="EMBL" id="PJI23623.1"/>
    </source>
</evidence>
<dbReference type="EMBL" id="NSLY01000006">
    <property type="protein sequence ID" value="PDP60882.1"/>
    <property type="molecule type" value="Genomic_DNA"/>
</dbReference>
<keyword evidence="1" id="KW-1133">Transmembrane helix</keyword>
<accession>A0A246EX01</accession>
<evidence type="ECO:0000313" key="5">
    <source>
        <dbReference type="Proteomes" id="UP000219058"/>
    </source>
</evidence>
<protein>
    <recommendedName>
        <fullName evidence="2">FtsK gamma domain-containing protein</fullName>
    </recommendedName>
</protein>
<dbReference type="SUPFAM" id="SSF46785">
    <property type="entry name" value="Winged helix' DNA-binding domain"/>
    <property type="match status" value="1"/>
</dbReference>
<dbReference type="InterPro" id="IPR018541">
    <property type="entry name" value="Ftsk_gamma"/>
</dbReference>
<comment type="caution">
    <text evidence="3">The sequence shown here is derived from an EMBL/GenBank/DDBJ whole genome shotgun (WGS) entry which is preliminary data.</text>
</comment>
<feature type="transmembrane region" description="Helical" evidence="1">
    <location>
        <begin position="41"/>
        <end position="59"/>
    </location>
</feature>
<dbReference type="Proteomes" id="UP000231201">
    <property type="component" value="Unassembled WGS sequence"/>
</dbReference>
<feature type="domain" description="FtsK gamma" evidence="2">
    <location>
        <begin position="128"/>
        <end position="193"/>
    </location>
</feature>
<evidence type="ECO:0000259" key="2">
    <source>
        <dbReference type="SMART" id="SM00843"/>
    </source>
</evidence>
<proteinExistence type="predicted"/>
<sequence length="360" mass="41069">MGILFQKHIKSAKDAHLNISEGRTVLSRRQREKEAANSNPLRFLVIFISLFLSIILPLWGDASWLWFPLLSIGGIIVGVCIPNSSKDKDIDVESDELSQNNIAEEKDETPIINIKEVDMLKVKDIIKSLNFDPLFEDAARAVVLSQQGSTSMIQRRFAIGYNRAGRMMEQLEKVGVVGCAIGSAPRQVLVSDEKTLMELLSKLDVDILKETIESEPLEEIDHLNNSSRLISLGINLEKERMIDEAISVYEKAIIPKLPVKHPYERLAILYRKRKDYINEIRVLTDAISVFMKENERRAGLVFDKDNSLHDMVMRAIERNESIKYEDGKWAFIQYDVMELITRLEKAKTLLGKSNINEGRK</sequence>
<dbReference type="PANTHER" id="PTHR22683:SF41">
    <property type="entry name" value="DNA TRANSLOCASE FTSK"/>
    <property type="match status" value="1"/>
</dbReference>
<gene>
    <name evidence="3" type="ORF">CLI71_03470</name>
    <name evidence="4" type="ORF">CTM59_12545</name>
</gene>
<organism evidence="3 5">
    <name type="scientific">Prevotella intermedia</name>
    <dbReference type="NCBI Taxonomy" id="28131"/>
    <lineage>
        <taxon>Bacteria</taxon>
        <taxon>Pseudomonadati</taxon>
        <taxon>Bacteroidota</taxon>
        <taxon>Bacteroidia</taxon>
        <taxon>Bacteroidales</taxon>
        <taxon>Prevotellaceae</taxon>
        <taxon>Prevotella</taxon>
    </lineage>
</organism>
<dbReference type="Gene3D" id="1.10.10.10">
    <property type="entry name" value="Winged helix-like DNA-binding domain superfamily/Winged helix DNA-binding domain"/>
    <property type="match status" value="1"/>
</dbReference>
<dbReference type="Proteomes" id="UP000219058">
    <property type="component" value="Unassembled WGS sequence"/>
</dbReference>
<dbReference type="InterPro" id="IPR050206">
    <property type="entry name" value="FtsK/SpoIIIE/SftA"/>
</dbReference>
<keyword evidence="1" id="KW-0812">Transmembrane</keyword>
<dbReference type="InterPro" id="IPR036388">
    <property type="entry name" value="WH-like_DNA-bd_sf"/>
</dbReference>
<feature type="transmembrane region" description="Helical" evidence="1">
    <location>
        <begin position="65"/>
        <end position="81"/>
    </location>
</feature>
<dbReference type="InterPro" id="IPR036390">
    <property type="entry name" value="WH_DNA-bd_sf"/>
</dbReference>
<dbReference type="AlphaFoldDB" id="A0A246EX01"/>
<evidence type="ECO:0000256" key="1">
    <source>
        <dbReference type="SAM" id="Phobius"/>
    </source>
</evidence>
<evidence type="ECO:0000313" key="3">
    <source>
        <dbReference type="EMBL" id="PDP60882.1"/>
    </source>
</evidence>
<dbReference type="Pfam" id="PF09397">
    <property type="entry name" value="FtsK_gamma"/>
    <property type="match status" value="1"/>
</dbReference>
<evidence type="ECO:0000313" key="6">
    <source>
        <dbReference type="Proteomes" id="UP000231201"/>
    </source>
</evidence>
<dbReference type="PANTHER" id="PTHR22683">
    <property type="entry name" value="SPORULATION PROTEIN RELATED"/>
    <property type="match status" value="1"/>
</dbReference>
<name>A0A246EX01_PREIN</name>
<dbReference type="EMBL" id="PENH01000004">
    <property type="protein sequence ID" value="PJI23623.1"/>
    <property type="molecule type" value="Genomic_DNA"/>
</dbReference>